<dbReference type="AlphaFoldDB" id="A0A6I2L2X7"/>
<feature type="domain" description="VOC" evidence="1">
    <location>
        <begin position="2"/>
        <end position="127"/>
    </location>
</feature>
<dbReference type="PROSITE" id="PS51819">
    <property type="entry name" value="VOC"/>
    <property type="match status" value="1"/>
</dbReference>
<reference evidence="2 3" key="1">
    <citation type="submission" date="2019-11" db="EMBL/GenBank/DDBJ databases">
        <title>Novel species isolated from a subtropical stream in China.</title>
        <authorList>
            <person name="Lu H."/>
        </authorList>
    </citation>
    <scope>NUCLEOTIDE SEQUENCE [LARGE SCALE GENOMIC DNA]</scope>
    <source>
        <strain evidence="2 3">FT80W</strain>
    </source>
</reference>
<evidence type="ECO:0000313" key="2">
    <source>
        <dbReference type="EMBL" id="MRW92675.1"/>
    </source>
</evidence>
<dbReference type="PANTHER" id="PTHR36503:SF2">
    <property type="entry name" value="BLR2408 PROTEIN"/>
    <property type="match status" value="1"/>
</dbReference>
<dbReference type="Proteomes" id="UP000433309">
    <property type="component" value="Unassembled WGS sequence"/>
</dbReference>
<dbReference type="EMBL" id="WKJK01000012">
    <property type="protein sequence ID" value="MRW92675.1"/>
    <property type="molecule type" value="Genomic_DNA"/>
</dbReference>
<dbReference type="GO" id="GO:0051213">
    <property type="term" value="F:dioxygenase activity"/>
    <property type="evidence" value="ECO:0007669"/>
    <property type="project" value="UniProtKB-KW"/>
</dbReference>
<dbReference type="Gene3D" id="3.10.180.10">
    <property type="entry name" value="2,3-Dihydroxybiphenyl 1,2-Dioxygenase, domain 1"/>
    <property type="match status" value="1"/>
</dbReference>
<evidence type="ECO:0000259" key="1">
    <source>
        <dbReference type="PROSITE" id="PS51819"/>
    </source>
</evidence>
<accession>A0A6I2L2X7</accession>
<sequence>MATNIFVNLPVRDLQKSIQFFTHLGYSFNQHYTDASATCMIVAENIFVMLLSEARFKEFTPKQIADAHTTTEVLTCLQLESKEAVTQMVAKAIEAGGSTYKEPQDHGFMYGHGYQDPDGHLWELVYMSGELPRT</sequence>
<keyword evidence="2" id="KW-0223">Dioxygenase</keyword>
<evidence type="ECO:0000313" key="3">
    <source>
        <dbReference type="Proteomes" id="UP000433309"/>
    </source>
</evidence>
<dbReference type="InterPro" id="IPR037523">
    <property type="entry name" value="VOC_core"/>
</dbReference>
<dbReference type="Pfam" id="PF00903">
    <property type="entry name" value="Glyoxalase"/>
    <property type="match status" value="1"/>
</dbReference>
<proteinExistence type="predicted"/>
<protein>
    <submittedName>
        <fullName evidence="2">Glyoxalase/bleomycin resistance/extradiol dioxygenase family protein</fullName>
    </submittedName>
</protein>
<name>A0A6I2L2X7_9BURK</name>
<keyword evidence="3" id="KW-1185">Reference proteome</keyword>
<gene>
    <name evidence="2" type="ORF">GJ699_21995</name>
</gene>
<dbReference type="PANTHER" id="PTHR36503">
    <property type="entry name" value="BLR2520 PROTEIN"/>
    <property type="match status" value="1"/>
</dbReference>
<organism evidence="2 3">
    <name type="scientific">Duganella guangzhouensis</name>
    <dbReference type="NCBI Taxonomy" id="2666084"/>
    <lineage>
        <taxon>Bacteria</taxon>
        <taxon>Pseudomonadati</taxon>
        <taxon>Pseudomonadota</taxon>
        <taxon>Betaproteobacteria</taxon>
        <taxon>Burkholderiales</taxon>
        <taxon>Oxalobacteraceae</taxon>
        <taxon>Telluria group</taxon>
        <taxon>Duganella</taxon>
    </lineage>
</organism>
<dbReference type="SUPFAM" id="SSF54593">
    <property type="entry name" value="Glyoxalase/Bleomycin resistance protein/Dihydroxybiphenyl dioxygenase"/>
    <property type="match status" value="1"/>
</dbReference>
<comment type="caution">
    <text evidence="2">The sequence shown here is derived from an EMBL/GenBank/DDBJ whole genome shotgun (WGS) entry which is preliminary data.</text>
</comment>
<keyword evidence="2" id="KW-0560">Oxidoreductase</keyword>
<dbReference type="InterPro" id="IPR004360">
    <property type="entry name" value="Glyas_Fos-R_dOase_dom"/>
</dbReference>
<dbReference type="InterPro" id="IPR029068">
    <property type="entry name" value="Glyas_Bleomycin-R_OHBP_Dase"/>
</dbReference>
<dbReference type="RefSeq" id="WP_154380301.1">
    <property type="nucleotide sequence ID" value="NZ_WKJK01000012.1"/>
</dbReference>